<dbReference type="Pfam" id="PF08240">
    <property type="entry name" value="ADH_N"/>
    <property type="match status" value="1"/>
</dbReference>
<dbReference type="InterPro" id="IPR013149">
    <property type="entry name" value="ADH-like_C"/>
</dbReference>
<dbReference type="AlphaFoldDB" id="A0A4Q1SDW1"/>
<sequence>MATASAVTNEVAGGAIPKTMRAAVYRGVNEVRVETVPVPEIGKGEILIRVAACGICGTDLKKIHTGSHSAPRIFGHETAGTVVAVGEGVTKFSIGDRVMAFHHIPCGHCYYCRKKTFAQCAVYKKVGITAGFEPSGGGFAEYARVMDWIVEGGVIRIPDGVPFEQAAFVEPVNTCYKAIKNLALEPDETVLVIGQGPIGILLAALAARTGAKVLTADLYAERHAVAAAYGLKHPILSGETDMVAAAREASEGRGADAVILAVGVDALIKTAMDAARPGGRVLLFAQTQHGEAAVDPAAICMDEKFLIGSYSASVEIQDEGAQLVFDGYANGFDLTRLISHRYSIEQAVEAIDVASHPTAQSMKIFINPGR</sequence>
<evidence type="ECO:0000256" key="4">
    <source>
        <dbReference type="RuleBase" id="RU361277"/>
    </source>
</evidence>
<dbReference type="GO" id="GO:0008270">
    <property type="term" value="F:zinc ion binding"/>
    <property type="evidence" value="ECO:0007669"/>
    <property type="project" value="InterPro"/>
</dbReference>
<comment type="cofactor">
    <cofactor evidence="4">
        <name>Zn(2+)</name>
        <dbReference type="ChEBI" id="CHEBI:29105"/>
    </cofactor>
</comment>
<dbReference type="InterPro" id="IPR002328">
    <property type="entry name" value="ADH_Zn_CS"/>
</dbReference>
<dbReference type="RefSeq" id="WP_129208501.1">
    <property type="nucleotide sequence ID" value="NZ_BMGU01000004.1"/>
</dbReference>
<evidence type="ECO:0000313" key="7">
    <source>
        <dbReference type="Proteomes" id="UP000290253"/>
    </source>
</evidence>
<evidence type="ECO:0000256" key="2">
    <source>
        <dbReference type="ARBA" id="ARBA00022833"/>
    </source>
</evidence>
<dbReference type="PANTHER" id="PTHR43401:SF2">
    <property type="entry name" value="L-THREONINE 3-DEHYDROGENASE"/>
    <property type="match status" value="1"/>
</dbReference>
<dbReference type="Proteomes" id="UP000290253">
    <property type="component" value="Unassembled WGS sequence"/>
</dbReference>
<keyword evidence="2 4" id="KW-0862">Zinc</keyword>
<comment type="similarity">
    <text evidence="4">Belongs to the zinc-containing alcohol dehydrogenase family.</text>
</comment>
<organism evidence="6 7">
    <name type="scientific">Silvibacterium dinghuense</name>
    <dbReference type="NCBI Taxonomy" id="1560006"/>
    <lineage>
        <taxon>Bacteria</taxon>
        <taxon>Pseudomonadati</taxon>
        <taxon>Acidobacteriota</taxon>
        <taxon>Terriglobia</taxon>
        <taxon>Terriglobales</taxon>
        <taxon>Acidobacteriaceae</taxon>
        <taxon>Silvibacterium</taxon>
    </lineage>
</organism>
<dbReference type="Pfam" id="PF00107">
    <property type="entry name" value="ADH_zinc_N"/>
    <property type="match status" value="1"/>
</dbReference>
<dbReference type="InterPro" id="IPR013154">
    <property type="entry name" value="ADH-like_N"/>
</dbReference>
<gene>
    <name evidence="6" type="ORF">ESZ00_11990</name>
</gene>
<feature type="domain" description="Enoyl reductase (ER)" evidence="5">
    <location>
        <begin position="27"/>
        <end position="366"/>
    </location>
</feature>
<keyword evidence="1 4" id="KW-0479">Metal-binding</keyword>
<name>A0A4Q1SDW1_9BACT</name>
<keyword evidence="3" id="KW-0560">Oxidoreductase</keyword>
<dbReference type="GO" id="GO:0016616">
    <property type="term" value="F:oxidoreductase activity, acting on the CH-OH group of donors, NAD or NADP as acceptor"/>
    <property type="evidence" value="ECO:0007669"/>
    <property type="project" value="UniProtKB-ARBA"/>
</dbReference>
<proteinExistence type="inferred from homology"/>
<evidence type="ECO:0000259" key="5">
    <source>
        <dbReference type="SMART" id="SM00829"/>
    </source>
</evidence>
<dbReference type="PANTHER" id="PTHR43401">
    <property type="entry name" value="L-THREONINE 3-DEHYDROGENASE"/>
    <property type="match status" value="1"/>
</dbReference>
<dbReference type="CDD" id="cd08235">
    <property type="entry name" value="iditol_2_DH_like"/>
    <property type="match status" value="1"/>
</dbReference>
<dbReference type="Gene3D" id="3.40.50.720">
    <property type="entry name" value="NAD(P)-binding Rossmann-like Domain"/>
    <property type="match status" value="1"/>
</dbReference>
<accession>A0A4Q1SDW1</accession>
<dbReference type="InterPro" id="IPR050129">
    <property type="entry name" value="Zn_alcohol_dh"/>
</dbReference>
<dbReference type="SMART" id="SM00829">
    <property type="entry name" value="PKS_ER"/>
    <property type="match status" value="1"/>
</dbReference>
<dbReference type="InterPro" id="IPR020843">
    <property type="entry name" value="ER"/>
</dbReference>
<evidence type="ECO:0000313" key="6">
    <source>
        <dbReference type="EMBL" id="RXS95303.1"/>
    </source>
</evidence>
<evidence type="ECO:0000256" key="1">
    <source>
        <dbReference type="ARBA" id="ARBA00022723"/>
    </source>
</evidence>
<dbReference type="InterPro" id="IPR036291">
    <property type="entry name" value="NAD(P)-bd_dom_sf"/>
</dbReference>
<keyword evidence="7" id="KW-1185">Reference proteome</keyword>
<protein>
    <submittedName>
        <fullName evidence="6">Zn-dependent alcohol dehydrogenase</fullName>
    </submittedName>
</protein>
<dbReference type="Gene3D" id="3.90.180.10">
    <property type="entry name" value="Medium-chain alcohol dehydrogenases, catalytic domain"/>
    <property type="match status" value="1"/>
</dbReference>
<dbReference type="EMBL" id="SDMK01000002">
    <property type="protein sequence ID" value="RXS95303.1"/>
    <property type="molecule type" value="Genomic_DNA"/>
</dbReference>
<evidence type="ECO:0000256" key="3">
    <source>
        <dbReference type="ARBA" id="ARBA00023002"/>
    </source>
</evidence>
<dbReference type="SUPFAM" id="SSF51735">
    <property type="entry name" value="NAD(P)-binding Rossmann-fold domains"/>
    <property type="match status" value="1"/>
</dbReference>
<comment type="caution">
    <text evidence="6">The sequence shown here is derived from an EMBL/GenBank/DDBJ whole genome shotgun (WGS) entry which is preliminary data.</text>
</comment>
<reference evidence="6 7" key="1">
    <citation type="journal article" date="2016" name="Int. J. Syst. Evol. Microbiol.">
        <title>Acidipila dinghuensis sp. nov., an acidobacterium isolated from forest soil.</title>
        <authorList>
            <person name="Jiang Y.W."/>
            <person name="Wang J."/>
            <person name="Chen M.H."/>
            <person name="Lv Y.Y."/>
            <person name="Qiu L.H."/>
        </authorList>
    </citation>
    <scope>NUCLEOTIDE SEQUENCE [LARGE SCALE GENOMIC DNA]</scope>
    <source>
        <strain evidence="6 7">DHOF10</strain>
    </source>
</reference>
<dbReference type="InterPro" id="IPR011032">
    <property type="entry name" value="GroES-like_sf"/>
</dbReference>
<dbReference type="PROSITE" id="PS00059">
    <property type="entry name" value="ADH_ZINC"/>
    <property type="match status" value="1"/>
</dbReference>
<dbReference type="OrthoDB" id="9770238at2"/>
<dbReference type="SUPFAM" id="SSF50129">
    <property type="entry name" value="GroES-like"/>
    <property type="match status" value="1"/>
</dbReference>